<dbReference type="FunFam" id="3.40.50.10860:FF:000006">
    <property type="entry name" value="Shikimate dehydrogenase (NADP(+))"/>
    <property type="match status" value="1"/>
</dbReference>
<feature type="binding site" evidence="8">
    <location>
        <position position="260"/>
    </location>
    <ligand>
        <name>NADP(+)</name>
        <dbReference type="ChEBI" id="CHEBI:58349"/>
    </ligand>
</feature>
<dbReference type="GO" id="GO:0009073">
    <property type="term" value="P:aromatic amino acid family biosynthetic process"/>
    <property type="evidence" value="ECO:0007669"/>
    <property type="project" value="UniProtKB-KW"/>
</dbReference>
<evidence type="ECO:0000259" key="9">
    <source>
        <dbReference type="Pfam" id="PF01488"/>
    </source>
</evidence>
<evidence type="ECO:0000313" key="12">
    <source>
        <dbReference type="EMBL" id="SHF80294.1"/>
    </source>
</evidence>
<comment type="similarity">
    <text evidence="8">Belongs to the shikimate dehydrogenase family.</text>
</comment>
<feature type="binding site" evidence="8">
    <location>
        <position position="85"/>
    </location>
    <ligand>
        <name>NADP(+)</name>
        <dbReference type="ChEBI" id="CHEBI:58349"/>
    </ligand>
</feature>
<dbReference type="InterPro" id="IPR006151">
    <property type="entry name" value="Shikm_DH/Glu-tRNA_Rdtase"/>
</dbReference>
<dbReference type="InterPro" id="IPR011342">
    <property type="entry name" value="Shikimate_DH"/>
</dbReference>
<feature type="binding site" evidence="8">
    <location>
        <position position="94"/>
    </location>
    <ligand>
        <name>shikimate</name>
        <dbReference type="ChEBI" id="CHEBI:36208"/>
    </ligand>
</feature>
<feature type="binding site" evidence="8">
    <location>
        <begin position="159"/>
        <end position="164"/>
    </location>
    <ligand>
        <name>NADP(+)</name>
        <dbReference type="ChEBI" id="CHEBI:58349"/>
    </ligand>
</feature>
<gene>
    <name evidence="8" type="primary">aroE</name>
    <name evidence="12" type="ORF">SAMN02745117_02623</name>
</gene>
<dbReference type="EC" id="1.1.1.25" evidence="2 8"/>
<evidence type="ECO:0000256" key="8">
    <source>
        <dbReference type="HAMAP-Rule" id="MF_00222"/>
    </source>
</evidence>
<dbReference type="Proteomes" id="UP000184327">
    <property type="component" value="Unassembled WGS sequence"/>
</dbReference>
<dbReference type="InterPro" id="IPR036291">
    <property type="entry name" value="NAD(P)-bd_dom_sf"/>
</dbReference>
<comment type="subunit">
    <text evidence="8">Homodimer.</text>
</comment>
<keyword evidence="3 8" id="KW-0028">Amino-acid biosynthesis</keyword>
<dbReference type="PANTHER" id="PTHR21089">
    <property type="entry name" value="SHIKIMATE DEHYDROGENASE"/>
    <property type="match status" value="1"/>
</dbReference>
<dbReference type="InterPro" id="IPR013708">
    <property type="entry name" value="Shikimate_DH-bd_N"/>
</dbReference>
<dbReference type="Pfam" id="PF18317">
    <property type="entry name" value="SDH_C"/>
    <property type="match status" value="1"/>
</dbReference>
<sequence>MNFDIHTAIDRYVVIGNPIGHSLSPRIHQRFAQLTGQALDYQPCLAPLDGFADTLAALQDAGIKGCNVTVPFKLQAAQAAHHRSDRVQLAQAANTLVLRADGQIEADNTDGLGLVRDIVHNAQTPLEQQDILLLGAGGAAAGALAPLLATRPRRIHIVNRTESRAQQLAHQHQKLAQAHGVQLSTGDLNQLQNPDGTAYHLIINATASSLQGDRLNLPDPQQLLAPHALVYDMMYGTAAQTFLQWAQSAPAQWGIRSRDGLGMLVEQAAEAFLIWRGVRPDSPQVLAELRAQQKQ</sequence>
<feature type="domain" description="Quinate/shikimate 5-dehydrogenase/glutamyl-tRNA reductase" evidence="9">
    <location>
        <begin position="123"/>
        <end position="177"/>
    </location>
</feature>
<evidence type="ECO:0000256" key="5">
    <source>
        <dbReference type="ARBA" id="ARBA00023002"/>
    </source>
</evidence>
<dbReference type="Pfam" id="PF01488">
    <property type="entry name" value="Shikimate_DH"/>
    <property type="match status" value="1"/>
</dbReference>
<feature type="active site" description="Proton acceptor" evidence="8">
    <location>
        <position position="73"/>
    </location>
</feature>
<dbReference type="AlphaFoldDB" id="A0A1M5EMC3"/>
<organism evidence="12 13">
    <name type="scientific">Lampropedia hyalina DSM 16112</name>
    <dbReference type="NCBI Taxonomy" id="1122156"/>
    <lineage>
        <taxon>Bacteria</taxon>
        <taxon>Pseudomonadati</taxon>
        <taxon>Pseudomonadota</taxon>
        <taxon>Betaproteobacteria</taxon>
        <taxon>Burkholderiales</taxon>
        <taxon>Comamonadaceae</taxon>
        <taxon>Lampropedia</taxon>
    </lineage>
</organism>
<comment type="catalytic activity">
    <reaction evidence="7 8">
        <text>shikimate + NADP(+) = 3-dehydroshikimate + NADPH + H(+)</text>
        <dbReference type="Rhea" id="RHEA:17737"/>
        <dbReference type="ChEBI" id="CHEBI:15378"/>
        <dbReference type="ChEBI" id="CHEBI:16630"/>
        <dbReference type="ChEBI" id="CHEBI:36208"/>
        <dbReference type="ChEBI" id="CHEBI:57783"/>
        <dbReference type="ChEBI" id="CHEBI:58349"/>
        <dbReference type="EC" id="1.1.1.25"/>
    </reaction>
</comment>
<dbReference type="NCBIfam" id="NF001310">
    <property type="entry name" value="PRK00258.1-2"/>
    <property type="match status" value="1"/>
</dbReference>
<evidence type="ECO:0000256" key="3">
    <source>
        <dbReference type="ARBA" id="ARBA00022605"/>
    </source>
</evidence>
<dbReference type="InterPro" id="IPR046346">
    <property type="entry name" value="Aminoacid_DH-like_N_sf"/>
</dbReference>
<dbReference type="SUPFAM" id="SSF51735">
    <property type="entry name" value="NAD(P)-binding Rossmann-fold domains"/>
    <property type="match status" value="1"/>
</dbReference>
<dbReference type="GO" id="GO:0008652">
    <property type="term" value="P:amino acid biosynthetic process"/>
    <property type="evidence" value="ECO:0007669"/>
    <property type="project" value="UniProtKB-KW"/>
</dbReference>
<evidence type="ECO:0000259" key="11">
    <source>
        <dbReference type="Pfam" id="PF18317"/>
    </source>
</evidence>
<dbReference type="EMBL" id="FQUZ01000043">
    <property type="protein sequence ID" value="SHF80294.1"/>
    <property type="molecule type" value="Genomic_DNA"/>
</dbReference>
<evidence type="ECO:0000313" key="13">
    <source>
        <dbReference type="Proteomes" id="UP000184327"/>
    </source>
</evidence>
<dbReference type="NCBIfam" id="TIGR00507">
    <property type="entry name" value="aroE"/>
    <property type="match status" value="1"/>
</dbReference>
<keyword evidence="4 8" id="KW-0521">NADP</keyword>
<feature type="binding site" evidence="8">
    <location>
        <begin position="22"/>
        <end position="24"/>
    </location>
    <ligand>
        <name>shikimate</name>
        <dbReference type="ChEBI" id="CHEBI:36208"/>
    </ligand>
</feature>
<feature type="domain" description="SDH C-terminal" evidence="11">
    <location>
        <begin position="260"/>
        <end position="290"/>
    </location>
</feature>
<feature type="binding site" evidence="8">
    <location>
        <position position="69"/>
    </location>
    <ligand>
        <name>shikimate</name>
        <dbReference type="ChEBI" id="CHEBI:36208"/>
    </ligand>
</feature>
<feature type="binding site" evidence="8">
    <location>
        <position position="233"/>
    </location>
    <ligand>
        <name>NADP(+)</name>
        <dbReference type="ChEBI" id="CHEBI:58349"/>
    </ligand>
</feature>
<accession>A0A1M5EMC3</accession>
<feature type="binding site" evidence="8">
    <location>
        <position position="110"/>
    </location>
    <ligand>
        <name>shikimate</name>
        <dbReference type="ChEBI" id="CHEBI:36208"/>
    </ligand>
</feature>
<dbReference type="UniPathway" id="UPA00053">
    <property type="reaction ID" value="UER00087"/>
</dbReference>
<dbReference type="GO" id="GO:0005829">
    <property type="term" value="C:cytosol"/>
    <property type="evidence" value="ECO:0007669"/>
    <property type="project" value="TreeGrafter"/>
</dbReference>
<dbReference type="GO" id="GO:0019632">
    <property type="term" value="P:shikimate metabolic process"/>
    <property type="evidence" value="ECO:0007669"/>
    <property type="project" value="InterPro"/>
</dbReference>
<dbReference type="Pfam" id="PF08501">
    <property type="entry name" value="Shikimate_dh_N"/>
    <property type="match status" value="1"/>
</dbReference>
<keyword evidence="5 8" id="KW-0560">Oxidoreductase</keyword>
<feature type="binding site" evidence="8">
    <location>
        <position position="235"/>
    </location>
    <ligand>
        <name>shikimate</name>
        <dbReference type="ChEBI" id="CHEBI:36208"/>
    </ligand>
</feature>
<evidence type="ECO:0000256" key="1">
    <source>
        <dbReference type="ARBA" id="ARBA00004871"/>
    </source>
</evidence>
<evidence type="ECO:0000259" key="10">
    <source>
        <dbReference type="Pfam" id="PF08501"/>
    </source>
</evidence>
<dbReference type="GO" id="GO:0050661">
    <property type="term" value="F:NADP binding"/>
    <property type="evidence" value="ECO:0007669"/>
    <property type="project" value="InterPro"/>
</dbReference>
<dbReference type="Gene3D" id="3.40.50.720">
    <property type="entry name" value="NAD(P)-binding Rossmann-like Domain"/>
    <property type="match status" value="1"/>
</dbReference>
<dbReference type="STRING" id="1122156.SAMN02745117_02623"/>
<dbReference type="SUPFAM" id="SSF53223">
    <property type="entry name" value="Aminoacid dehydrogenase-like, N-terminal domain"/>
    <property type="match status" value="1"/>
</dbReference>
<proteinExistence type="inferred from homology"/>
<name>A0A1M5EMC3_9BURK</name>
<dbReference type="OrthoDB" id="9776868at2"/>
<comment type="function">
    <text evidence="8">Involved in the biosynthesis of the chorismate, which leads to the biosynthesis of aromatic amino acids. Catalyzes the reversible NADPH linked reduction of 3-dehydroshikimate (DHSA) to yield shikimate (SA).</text>
</comment>
<dbReference type="Gene3D" id="3.40.50.10860">
    <property type="entry name" value="Leucine Dehydrogenase, chain A, domain 1"/>
    <property type="match status" value="2"/>
</dbReference>
<feature type="binding site" evidence="8">
    <location>
        <begin position="135"/>
        <end position="139"/>
    </location>
    <ligand>
        <name>NADP(+)</name>
        <dbReference type="ChEBI" id="CHEBI:58349"/>
    </ligand>
</feature>
<evidence type="ECO:0000256" key="2">
    <source>
        <dbReference type="ARBA" id="ARBA00012962"/>
    </source>
</evidence>
<comment type="pathway">
    <text evidence="1 8">Metabolic intermediate biosynthesis; chorismate biosynthesis; chorismate from D-erythrose 4-phosphate and phosphoenolpyruvate: step 4/7.</text>
</comment>
<feature type="binding site" evidence="8">
    <location>
        <position position="267"/>
    </location>
    <ligand>
        <name>shikimate</name>
        <dbReference type="ChEBI" id="CHEBI:36208"/>
    </ligand>
</feature>
<evidence type="ECO:0000256" key="6">
    <source>
        <dbReference type="ARBA" id="ARBA00023141"/>
    </source>
</evidence>
<dbReference type="GO" id="GO:0009423">
    <property type="term" value="P:chorismate biosynthetic process"/>
    <property type="evidence" value="ECO:0007669"/>
    <property type="project" value="UniProtKB-UniRule"/>
</dbReference>
<dbReference type="HAMAP" id="MF_00222">
    <property type="entry name" value="Shikimate_DH_AroE"/>
    <property type="match status" value="1"/>
</dbReference>
<dbReference type="GO" id="GO:0004764">
    <property type="term" value="F:shikimate 3-dehydrogenase (NADP+) activity"/>
    <property type="evidence" value="ECO:0007669"/>
    <property type="project" value="UniProtKB-UniRule"/>
</dbReference>
<reference evidence="12 13" key="1">
    <citation type="submission" date="2016-11" db="EMBL/GenBank/DDBJ databases">
        <authorList>
            <person name="Jaros S."/>
            <person name="Januszkiewicz K."/>
            <person name="Wedrychowicz H."/>
        </authorList>
    </citation>
    <scope>NUCLEOTIDE SEQUENCE [LARGE SCALE GENOMIC DNA]</scope>
    <source>
        <strain evidence="12 13">DSM 16112</strain>
    </source>
</reference>
<dbReference type="PANTHER" id="PTHR21089:SF1">
    <property type="entry name" value="BIFUNCTIONAL 3-DEHYDROQUINATE DEHYDRATASE_SHIKIMATE DEHYDROGENASE, CHLOROPLASTIC"/>
    <property type="match status" value="1"/>
</dbReference>
<dbReference type="InterPro" id="IPR041121">
    <property type="entry name" value="SDH_C"/>
</dbReference>
<evidence type="ECO:0000256" key="7">
    <source>
        <dbReference type="ARBA" id="ARBA00049442"/>
    </source>
</evidence>
<dbReference type="InterPro" id="IPR022893">
    <property type="entry name" value="Shikimate_DH_fam"/>
</dbReference>
<keyword evidence="13" id="KW-1185">Reference proteome</keyword>
<feature type="domain" description="Shikimate dehydrogenase substrate binding N-terminal" evidence="10">
    <location>
        <begin position="14"/>
        <end position="96"/>
    </location>
</feature>
<protein>
    <recommendedName>
        <fullName evidence="2 8">Shikimate dehydrogenase (NADP(+))</fullName>
        <shortName evidence="8">SDH</shortName>
        <ecNumber evidence="2 8">1.1.1.25</ecNumber>
    </recommendedName>
</protein>
<evidence type="ECO:0000256" key="4">
    <source>
        <dbReference type="ARBA" id="ARBA00022857"/>
    </source>
</evidence>
<keyword evidence="6 8" id="KW-0057">Aromatic amino acid biosynthesis</keyword>